<reference evidence="2" key="1">
    <citation type="submission" date="2016-10" db="EMBL/GenBank/DDBJ databases">
        <title>Sequence of Gallionella enrichment culture.</title>
        <authorList>
            <person name="Poehlein A."/>
            <person name="Muehling M."/>
            <person name="Daniel R."/>
        </authorList>
    </citation>
    <scope>NUCLEOTIDE SEQUENCE</scope>
</reference>
<gene>
    <name evidence="2" type="primary">strE_5</name>
    <name evidence="2" type="ORF">GALL_470010</name>
</gene>
<dbReference type="Gene3D" id="3.40.50.720">
    <property type="entry name" value="NAD(P)-binding Rossmann-like Domain"/>
    <property type="match status" value="1"/>
</dbReference>
<keyword evidence="2" id="KW-0456">Lyase</keyword>
<dbReference type="CDD" id="cd08946">
    <property type="entry name" value="SDR_e"/>
    <property type="match status" value="1"/>
</dbReference>
<accession>A0A1J5PIQ3</accession>
<dbReference type="GO" id="GO:0008460">
    <property type="term" value="F:dTDP-glucose 4,6-dehydratase activity"/>
    <property type="evidence" value="ECO:0007669"/>
    <property type="project" value="UniProtKB-EC"/>
</dbReference>
<organism evidence="2">
    <name type="scientific">mine drainage metagenome</name>
    <dbReference type="NCBI Taxonomy" id="410659"/>
    <lineage>
        <taxon>unclassified sequences</taxon>
        <taxon>metagenomes</taxon>
        <taxon>ecological metagenomes</taxon>
    </lineage>
</organism>
<feature type="domain" description="NAD-dependent epimerase/dehydratase" evidence="1">
    <location>
        <begin position="5"/>
        <end position="234"/>
    </location>
</feature>
<dbReference type="InterPro" id="IPR050177">
    <property type="entry name" value="Lipid_A_modif_metabolic_enz"/>
</dbReference>
<dbReference type="EMBL" id="MLJW01003756">
    <property type="protein sequence ID" value="OIQ71382.1"/>
    <property type="molecule type" value="Genomic_DNA"/>
</dbReference>
<dbReference type="Pfam" id="PF01370">
    <property type="entry name" value="Epimerase"/>
    <property type="match status" value="1"/>
</dbReference>
<dbReference type="InterPro" id="IPR036291">
    <property type="entry name" value="NAD(P)-bd_dom_sf"/>
</dbReference>
<dbReference type="InterPro" id="IPR001509">
    <property type="entry name" value="Epimerase_deHydtase"/>
</dbReference>
<evidence type="ECO:0000259" key="1">
    <source>
        <dbReference type="Pfam" id="PF01370"/>
    </source>
</evidence>
<dbReference type="SUPFAM" id="SSF51735">
    <property type="entry name" value="NAD(P)-binding Rossmann-fold domains"/>
    <property type="match status" value="1"/>
</dbReference>
<proteinExistence type="predicted"/>
<evidence type="ECO:0000313" key="2">
    <source>
        <dbReference type="EMBL" id="OIQ71382.1"/>
    </source>
</evidence>
<dbReference type="AlphaFoldDB" id="A0A1J5PIQ3"/>
<dbReference type="EC" id="4.2.1.46" evidence="2"/>
<dbReference type="PANTHER" id="PTHR43245">
    <property type="entry name" value="BIFUNCTIONAL POLYMYXIN RESISTANCE PROTEIN ARNA"/>
    <property type="match status" value="1"/>
</dbReference>
<sequence length="312" mass="34653">MSYNILVTGGAGYLGSTMVPDLLNAGHKVTVLDNFMFKQTSLNHVCNNPNFSVVKGDIRIESVMAPLLKKADIVIPLAALVGAPLCNLDPIGATTINHDAITLMIRLLSKEQIVLMPTTNSAYGTGDENNFCTEESPLRPISQYAIEKVGIEKELMQRENAISFRLATVFGMSPRMRIDLLVNDFTYRAVNDRFVVLFESYFKRNYVHVRDVSRAFQHAIGNFDKMKGQIYNVGLSEANVSKKELCEAIHKQVPDFVFIDAPVGKDPDQRNYIVSNEKIEATGYKTSVSLDAGIAELIKGYTMIKNTLYGNV</sequence>
<dbReference type="PANTHER" id="PTHR43245:SF23">
    <property type="entry name" value="NAD(P)-BINDING DOMAIN-CONTAINING PROTEIN"/>
    <property type="match status" value="1"/>
</dbReference>
<protein>
    <submittedName>
        <fullName evidence="2">dTDP-glucose 4,6-dehydratase</fullName>
        <ecNumber evidence="2">4.2.1.46</ecNumber>
    </submittedName>
</protein>
<name>A0A1J5PIQ3_9ZZZZ</name>
<comment type="caution">
    <text evidence="2">The sequence shown here is derived from an EMBL/GenBank/DDBJ whole genome shotgun (WGS) entry which is preliminary data.</text>
</comment>